<protein>
    <recommendedName>
        <fullName evidence="2">DUF295 domain-containing protein</fullName>
    </recommendedName>
</protein>
<dbReference type="OrthoDB" id="743494at2759"/>
<evidence type="ECO:0008006" key="2">
    <source>
        <dbReference type="Google" id="ProtNLM"/>
    </source>
</evidence>
<organism evidence="1">
    <name type="scientific">Setaria italica</name>
    <name type="common">Foxtail millet</name>
    <name type="synonym">Panicum italicum</name>
    <dbReference type="NCBI Taxonomy" id="4555"/>
    <lineage>
        <taxon>Eukaryota</taxon>
        <taxon>Viridiplantae</taxon>
        <taxon>Streptophyta</taxon>
        <taxon>Embryophyta</taxon>
        <taxon>Tracheophyta</taxon>
        <taxon>Spermatophyta</taxon>
        <taxon>Magnoliopsida</taxon>
        <taxon>Liliopsida</taxon>
        <taxon>Poales</taxon>
        <taxon>Poaceae</taxon>
        <taxon>PACMAD clade</taxon>
        <taxon>Panicoideae</taxon>
        <taxon>Panicodae</taxon>
        <taxon>Paniceae</taxon>
        <taxon>Cenchrinae</taxon>
        <taxon>Setaria</taxon>
    </lineage>
</organism>
<evidence type="ECO:0000313" key="1">
    <source>
        <dbReference type="EMBL" id="RCV07718.1"/>
    </source>
</evidence>
<reference evidence="1" key="2">
    <citation type="submission" date="2015-07" db="EMBL/GenBank/DDBJ databases">
        <authorList>
            <person name="Noorani M."/>
        </authorList>
    </citation>
    <scope>NUCLEOTIDE SEQUENCE</scope>
    <source>
        <strain evidence="1">Yugu1</strain>
    </source>
</reference>
<reference evidence="1" key="1">
    <citation type="journal article" date="2012" name="Nat. Biotechnol.">
        <title>Reference genome sequence of the model plant Setaria.</title>
        <authorList>
            <person name="Bennetzen J.L."/>
            <person name="Schmutz J."/>
            <person name="Wang H."/>
            <person name="Percifield R."/>
            <person name="Hawkins J."/>
            <person name="Pontaroli A.C."/>
            <person name="Estep M."/>
            <person name="Feng L."/>
            <person name="Vaughn J.N."/>
            <person name="Grimwood J."/>
            <person name="Jenkins J."/>
            <person name="Barry K."/>
            <person name="Lindquist E."/>
            <person name="Hellsten U."/>
            <person name="Deshpande S."/>
            <person name="Wang X."/>
            <person name="Wu X."/>
            <person name="Mitros T."/>
            <person name="Triplett J."/>
            <person name="Yang X."/>
            <person name="Ye C.Y."/>
            <person name="Mauro-Herrera M."/>
            <person name="Wang L."/>
            <person name="Li P."/>
            <person name="Sharma M."/>
            <person name="Sharma R."/>
            <person name="Ronald P.C."/>
            <person name="Panaud O."/>
            <person name="Kellogg E.A."/>
            <person name="Brutnell T.P."/>
            <person name="Doust A.N."/>
            <person name="Tuskan G.A."/>
            <person name="Rokhsar D."/>
            <person name="Devos K.M."/>
        </authorList>
    </citation>
    <scope>NUCLEOTIDE SEQUENCE [LARGE SCALE GENOMIC DNA]</scope>
    <source>
        <strain evidence="1">Yugu1</strain>
    </source>
</reference>
<accession>A0A368PQL0</accession>
<dbReference type="EMBL" id="CM003528">
    <property type="protein sequence ID" value="RCV07718.1"/>
    <property type="molecule type" value="Genomic_DNA"/>
</dbReference>
<proteinExistence type="predicted"/>
<name>A0A368PQL0_SETIT</name>
<gene>
    <name evidence="1" type="ORF">SETIT_1G268100v2</name>
</gene>
<dbReference type="AlphaFoldDB" id="A0A368PQL0"/>
<sequence length="244" mass="27581">MFPCGVHIMESRHCPICSTFTSSLVLEHRGPRLQDRQHIQFYRHSSGKMYYVRVGGRSSWFLGNGAFQGHVIAIVDLVKTMLYNPLTSKAQAIRPAPYQPWLDGVFQVLGDGDAGSMVVNTCTITRHFAYYRPGVHAGWNIFDERKDIRHNTYNGGRFFDNMVDGNTLVIDATTRDVMTIVLAPSRDKFSTTLGDYLVASHRKILRALQYPLDGSQATGVFGRHVLKFSTCYPNTPYICIRLLL</sequence>